<organism evidence="3 4">
    <name type="scientific">Microdochium trichocladiopsis</name>
    <dbReference type="NCBI Taxonomy" id="1682393"/>
    <lineage>
        <taxon>Eukaryota</taxon>
        <taxon>Fungi</taxon>
        <taxon>Dikarya</taxon>
        <taxon>Ascomycota</taxon>
        <taxon>Pezizomycotina</taxon>
        <taxon>Sordariomycetes</taxon>
        <taxon>Xylariomycetidae</taxon>
        <taxon>Xylariales</taxon>
        <taxon>Microdochiaceae</taxon>
        <taxon>Microdochium</taxon>
    </lineage>
</organism>
<dbReference type="EMBL" id="JAGTJQ010000003">
    <property type="protein sequence ID" value="KAH7035934.1"/>
    <property type="molecule type" value="Genomic_DNA"/>
</dbReference>
<reference evidence="3" key="1">
    <citation type="journal article" date="2021" name="Nat. Commun.">
        <title>Genetic determinants of endophytism in the Arabidopsis root mycobiome.</title>
        <authorList>
            <person name="Mesny F."/>
            <person name="Miyauchi S."/>
            <person name="Thiergart T."/>
            <person name="Pickel B."/>
            <person name="Atanasova L."/>
            <person name="Karlsson M."/>
            <person name="Huettel B."/>
            <person name="Barry K.W."/>
            <person name="Haridas S."/>
            <person name="Chen C."/>
            <person name="Bauer D."/>
            <person name="Andreopoulos W."/>
            <person name="Pangilinan J."/>
            <person name="LaButti K."/>
            <person name="Riley R."/>
            <person name="Lipzen A."/>
            <person name="Clum A."/>
            <person name="Drula E."/>
            <person name="Henrissat B."/>
            <person name="Kohler A."/>
            <person name="Grigoriev I.V."/>
            <person name="Martin F.M."/>
            <person name="Hacquard S."/>
        </authorList>
    </citation>
    <scope>NUCLEOTIDE SEQUENCE</scope>
    <source>
        <strain evidence="3">MPI-CAGE-CH-0230</strain>
    </source>
</reference>
<dbReference type="PANTHER" id="PTHR42470">
    <property type="entry name" value="VAST DOMAIN-CONTAINING PROTEIN"/>
    <property type="match status" value="1"/>
</dbReference>
<gene>
    <name evidence="3" type="ORF">B0I36DRAFT_319395</name>
</gene>
<dbReference type="OrthoDB" id="5233438at2759"/>
<evidence type="ECO:0000313" key="3">
    <source>
        <dbReference type="EMBL" id="KAH7035934.1"/>
    </source>
</evidence>
<name>A0A9P8YDB2_9PEZI</name>
<protein>
    <recommendedName>
        <fullName evidence="2">DUF7924 domain-containing protein</fullName>
    </recommendedName>
</protein>
<feature type="domain" description="DUF7924" evidence="2">
    <location>
        <begin position="237"/>
        <end position="411"/>
    </location>
</feature>
<evidence type="ECO:0000259" key="2">
    <source>
        <dbReference type="Pfam" id="PF25545"/>
    </source>
</evidence>
<dbReference type="Proteomes" id="UP000756346">
    <property type="component" value="Unassembled WGS sequence"/>
</dbReference>
<dbReference type="AlphaFoldDB" id="A0A9P8YDB2"/>
<accession>A0A9P8YDB2</accession>
<dbReference type="GeneID" id="70182953"/>
<feature type="compositionally biased region" description="Basic and acidic residues" evidence="1">
    <location>
        <begin position="1"/>
        <end position="11"/>
    </location>
</feature>
<keyword evidence="4" id="KW-1185">Reference proteome</keyword>
<dbReference type="PANTHER" id="PTHR42470:SF1">
    <property type="entry name" value="VAST DOMAIN-CONTAINING PROTEIN"/>
    <property type="match status" value="1"/>
</dbReference>
<comment type="caution">
    <text evidence="3">The sequence shown here is derived from an EMBL/GenBank/DDBJ whole genome shotgun (WGS) entry which is preliminary data.</text>
</comment>
<proteinExistence type="predicted"/>
<dbReference type="InterPro" id="IPR057684">
    <property type="entry name" value="DUF7924"/>
</dbReference>
<feature type="compositionally biased region" description="Basic and acidic residues" evidence="1">
    <location>
        <begin position="24"/>
        <end position="38"/>
    </location>
</feature>
<dbReference type="Pfam" id="PF25545">
    <property type="entry name" value="DUF7924"/>
    <property type="match status" value="1"/>
</dbReference>
<feature type="compositionally biased region" description="Polar residues" evidence="1">
    <location>
        <begin position="91"/>
        <end position="105"/>
    </location>
</feature>
<feature type="region of interest" description="Disordered" evidence="1">
    <location>
        <begin position="1"/>
        <end position="133"/>
    </location>
</feature>
<dbReference type="RefSeq" id="XP_046016027.1">
    <property type="nucleotide sequence ID" value="XM_046153407.1"/>
</dbReference>
<evidence type="ECO:0000256" key="1">
    <source>
        <dbReference type="SAM" id="MobiDB-lite"/>
    </source>
</evidence>
<evidence type="ECO:0000313" key="4">
    <source>
        <dbReference type="Proteomes" id="UP000756346"/>
    </source>
</evidence>
<sequence length="429" mass="47270">MAEAALHESGEPRPMQGIKRQHSFAHDDPSSPDKRQRLDAPTAEPVQSDVPPRHQGVATWLEGVGDCHPVPDRDGCSSASPITPHPREPVQYSNLSRHGTPSSWFPTPRATGSLPPETPGQQSEPGSPQDFANHPQYREVNLRAHNIHLKGPCDSLPQDVASLIHQLKHGMQSTALDPTMSEIESDQILQSLSLGIARKPMVAKIFTQRILPRRHPFDVYSRSFGASIPRLPGLSTASSPWSPEHQYPLSTAAPDILYGYELHNSFSETQRRYLSDIGAGDGVRFPFLLVECTGDDTGTMYTATNRCLGGAATCLQAAEDINLELSQYAGSYTGEVAPVDDKVFSIATNGTEARLYISWKRLSAEDEACYTAIVKCFLLQDPQHYLDLRRMMRGIIDWGKGRRLERIRGALSVLARLTESDSHSMTDGL</sequence>